<dbReference type="Proteomes" id="UP001320706">
    <property type="component" value="Unassembled WGS sequence"/>
</dbReference>
<evidence type="ECO:0000313" key="1">
    <source>
        <dbReference type="EMBL" id="KAK8217302.1"/>
    </source>
</evidence>
<evidence type="ECO:0000313" key="2">
    <source>
        <dbReference type="Proteomes" id="UP001320706"/>
    </source>
</evidence>
<comment type="caution">
    <text evidence="1">The sequence shown here is derived from an EMBL/GenBank/DDBJ whole genome shotgun (WGS) entry which is preliminary data.</text>
</comment>
<keyword evidence="2" id="KW-1185">Reference proteome</keyword>
<organism evidence="1 2">
    <name type="scientific">Zalaria obscura</name>
    <dbReference type="NCBI Taxonomy" id="2024903"/>
    <lineage>
        <taxon>Eukaryota</taxon>
        <taxon>Fungi</taxon>
        <taxon>Dikarya</taxon>
        <taxon>Ascomycota</taxon>
        <taxon>Pezizomycotina</taxon>
        <taxon>Dothideomycetes</taxon>
        <taxon>Dothideomycetidae</taxon>
        <taxon>Dothideales</taxon>
        <taxon>Zalariaceae</taxon>
        <taxon>Zalaria</taxon>
    </lineage>
</organism>
<reference evidence="1" key="1">
    <citation type="submission" date="2024-02" db="EMBL/GenBank/DDBJ databases">
        <title>Metagenome Assembled Genome of Zalaria obscura JY119.</title>
        <authorList>
            <person name="Vighnesh L."/>
            <person name="Jagadeeshwari U."/>
            <person name="Venkata Ramana C."/>
            <person name="Sasikala C."/>
        </authorList>
    </citation>
    <scope>NUCLEOTIDE SEQUENCE</scope>
    <source>
        <strain evidence="1">JY119</strain>
    </source>
</reference>
<sequence length="196" mass="21795">MVLFDEDPVTLIAQTTTNFHTRQDLDSLSRISSSLSTLRSARSLRLQASHSTLSQLSRKLHHLSTAHESEVTSHDAGAHGERIMGLDSEKFRVAKQASEVEIEGERMEGELRGLRRTLEALESEGVDGRAEKGAEDETVLKLRVYRSLGIDAEQDAATGEFNRAVIRNPAKGDVNVVSIDPKFSRYFYAGHFWGNI</sequence>
<dbReference type="EMBL" id="JAMKPW020000006">
    <property type="protein sequence ID" value="KAK8217302.1"/>
    <property type="molecule type" value="Genomic_DNA"/>
</dbReference>
<name>A0ACC3SK35_9PEZI</name>
<protein>
    <submittedName>
        <fullName evidence="1">Kinetochore protein spc24</fullName>
    </submittedName>
</protein>
<accession>A0ACC3SK35</accession>
<gene>
    <name evidence="1" type="primary">spc24</name>
    <name evidence="1" type="ORF">M8818_001555</name>
</gene>
<proteinExistence type="predicted"/>